<evidence type="ECO:0000256" key="3">
    <source>
        <dbReference type="ARBA" id="ARBA00022475"/>
    </source>
</evidence>
<dbReference type="PANTHER" id="PTHR47737">
    <property type="entry name" value="GLYCINE BETAINE/PROLINE BETAINE TRANSPORT SYSTEM PERMEASE PROTEIN PROW"/>
    <property type="match status" value="1"/>
</dbReference>
<keyword evidence="5" id="KW-0732">Signal</keyword>
<dbReference type="Proteomes" id="UP001145050">
    <property type="component" value="Unassembled WGS sequence"/>
</dbReference>
<organism evidence="7 8">
    <name type="scientific">Terrihalobacillus insolitus</name>
    <dbReference type="NCBI Taxonomy" id="2950438"/>
    <lineage>
        <taxon>Bacteria</taxon>
        <taxon>Bacillati</taxon>
        <taxon>Bacillota</taxon>
        <taxon>Bacilli</taxon>
        <taxon>Bacillales</taxon>
        <taxon>Bacillaceae</taxon>
        <taxon>Terrihalobacillus</taxon>
    </lineage>
</organism>
<sequence>MRLQLNKGIILFSIGMLLLLAGCQSGNSGGDENTTEENAVDEIVGIEPGSGTMNIAQETVDAYNLDVELTPSSEPAMVTELQNAIENEEPIVVTLWQPHWTFSEYDLKFLEDPKGTLGSSENIHTMVRQGLEDEYPSAYQLLDNFYWEVADMNAVMSKFSQDESVEPRDAAKEWIADNRDKVEAWMEGIEPVDGETVELAYVNWDTELSSTNVVALVLEELGYNVELTSLDMGIAFESLSEGDIDGMLIAWLPVGAASYAERFKDEIVDLGPNLEGAQQGFVVPEYMDIDSIEDLPTK</sequence>
<keyword evidence="8" id="KW-1185">Reference proteome</keyword>
<proteinExistence type="predicted"/>
<dbReference type="GO" id="GO:0015226">
    <property type="term" value="F:carnitine transmembrane transporter activity"/>
    <property type="evidence" value="ECO:0007669"/>
    <property type="project" value="TreeGrafter"/>
</dbReference>
<dbReference type="EMBL" id="JAMQKB010000011">
    <property type="protein sequence ID" value="MDC3425103.1"/>
    <property type="molecule type" value="Genomic_DNA"/>
</dbReference>
<dbReference type="GO" id="GO:0015871">
    <property type="term" value="P:choline transport"/>
    <property type="evidence" value="ECO:0007669"/>
    <property type="project" value="TreeGrafter"/>
</dbReference>
<keyword evidence="3" id="KW-1003">Cell membrane</keyword>
<evidence type="ECO:0000256" key="4">
    <source>
        <dbReference type="ARBA" id="ARBA00023136"/>
    </source>
</evidence>
<reference evidence="7" key="1">
    <citation type="submission" date="2022-06" db="EMBL/GenBank/DDBJ databases">
        <title>Aquibacillus sp. a new bacterium isolated from soil saline samples.</title>
        <authorList>
            <person name="Galisteo C."/>
            <person name="De La Haba R."/>
            <person name="Sanchez-Porro C."/>
            <person name="Ventosa A."/>
        </authorList>
    </citation>
    <scope>NUCLEOTIDE SEQUENCE</scope>
    <source>
        <strain evidence="7">3ASR75-11</strain>
    </source>
</reference>
<protein>
    <submittedName>
        <fullName evidence="7">Glycine/betaine ABC transporter</fullName>
    </submittedName>
</protein>
<dbReference type="Gene3D" id="3.40.190.100">
    <property type="entry name" value="Glycine betaine-binding periplasmic protein, domain 2"/>
    <property type="match status" value="1"/>
</dbReference>
<dbReference type="PROSITE" id="PS51257">
    <property type="entry name" value="PROKAR_LIPOPROTEIN"/>
    <property type="match status" value="1"/>
</dbReference>
<feature type="domain" description="ABC-type glycine betaine transport system substrate-binding" evidence="6">
    <location>
        <begin position="35"/>
        <end position="176"/>
    </location>
</feature>
<name>A0A9X3WV23_9BACI</name>
<dbReference type="InterPro" id="IPR007210">
    <property type="entry name" value="ABC_Gly_betaine_transp_sub-bd"/>
</dbReference>
<evidence type="ECO:0000313" key="7">
    <source>
        <dbReference type="EMBL" id="MDC3425103.1"/>
    </source>
</evidence>
<evidence type="ECO:0000313" key="8">
    <source>
        <dbReference type="Proteomes" id="UP001145050"/>
    </source>
</evidence>
<dbReference type="AlphaFoldDB" id="A0A9X3WV23"/>
<accession>A0A9X3WV23</accession>
<feature type="signal peptide" evidence="5">
    <location>
        <begin position="1"/>
        <end position="28"/>
    </location>
</feature>
<evidence type="ECO:0000256" key="1">
    <source>
        <dbReference type="ARBA" id="ARBA00004236"/>
    </source>
</evidence>
<dbReference type="GO" id="GO:0043190">
    <property type="term" value="C:ATP-binding cassette (ABC) transporter complex"/>
    <property type="evidence" value="ECO:0007669"/>
    <property type="project" value="InterPro"/>
</dbReference>
<dbReference type="Pfam" id="PF04069">
    <property type="entry name" value="OpuAC"/>
    <property type="match status" value="2"/>
</dbReference>
<keyword evidence="4" id="KW-0472">Membrane</keyword>
<dbReference type="PANTHER" id="PTHR47737:SF1">
    <property type="entry name" value="GLYCINE BETAINE_PROLINE BETAINE TRANSPORT SYSTEM PERMEASE PROTEIN PROW"/>
    <property type="match status" value="1"/>
</dbReference>
<keyword evidence="2" id="KW-0813">Transport</keyword>
<dbReference type="Gene3D" id="3.10.105.10">
    <property type="entry name" value="Dipeptide-binding Protein, Domain 3"/>
    <property type="match status" value="1"/>
</dbReference>
<comment type="subcellular location">
    <subcellularLocation>
        <location evidence="1">Cell membrane</location>
    </subcellularLocation>
</comment>
<evidence type="ECO:0000256" key="2">
    <source>
        <dbReference type="ARBA" id="ARBA00022448"/>
    </source>
</evidence>
<dbReference type="GO" id="GO:0031460">
    <property type="term" value="P:glycine betaine transport"/>
    <property type="evidence" value="ECO:0007669"/>
    <property type="project" value="TreeGrafter"/>
</dbReference>
<comment type="caution">
    <text evidence="7">The sequence shown here is derived from an EMBL/GenBank/DDBJ whole genome shotgun (WGS) entry which is preliminary data.</text>
</comment>
<feature type="chain" id="PRO_5040963754" evidence="5">
    <location>
        <begin position="29"/>
        <end position="298"/>
    </location>
</feature>
<dbReference type="GO" id="GO:0005275">
    <property type="term" value="F:amine transmembrane transporter activity"/>
    <property type="evidence" value="ECO:0007669"/>
    <property type="project" value="TreeGrafter"/>
</dbReference>
<evidence type="ECO:0000256" key="5">
    <source>
        <dbReference type="SAM" id="SignalP"/>
    </source>
</evidence>
<gene>
    <name evidence="7" type="ORF">NC797_11355</name>
</gene>
<dbReference type="RefSeq" id="WP_272436909.1">
    <property type="nucleotide sequence ID" value="NZ_JAMQKB010000011.1"/>
</dbReference>
<feature type="domain" description="ABC-type glycine betaine transport system substrate-binding" evidence="6">
    <location>
        <begin position="196"/>
        <end position="295"/>
    </location>
</feature>
<evidence type="ECO:0000259" key="6">
    <source>
        <dbReference type="Pfam" id="PF04069"/>
    </source>
</evidence>
<dbReference type="SUPFAM" id="SSF53850">
    <property type="entry name" value="Periplasmic binding protein-like II"/>
    <property type="match status" value="2"/>
</dbReference>